<feature type="transmembrane region" description="Helical" evidence="4">
    <location>
        <begin position="6"/>
        <end position="30"/>
    </location>
</feature>
<dbReference type="AlphaFoldDB" id="A0A520S3Q8"/>
<dbReference type="EMBL" id="SHAG01000005">
    <property type="protein sequence ID" value="RZO77108.1"/>
    <property type="molecule type" value="Genomic_DNA"/>
</dbReference>
<organism evidence="5 6">
    <name type="scientific">OM182 bacterium</name>
    <dbReference type="NCBI Taxonomy" id="2510334"/>
    <lineage>
        <taxon>Bacteria</taxon>
        <taxon>Pseudomonadati</taxon>
        <taxon>Pseudomonadota</taxon>
        <taxon>Gammaproteobacteria</taxon>
        <taxon>OMG group</taxon>
        <taxon>OM182 clade</taxon>
    </lineage>
</organism>
<evidence type="ECO:0000256" key="4">
    <source>
        <dbReference type="SAM" id="Phobius"/>
    </source>
</evidence>
<evidence type="ECO:0000256" key="3">
    <source>
        <dbReference type="ARBA" id="ARBA00045001"/>
    </source>
</evidence>
<evidence type="ECO:0000256" key="1">
    <source>
        <dbReference type="ARBA" id="ARBA00044945"/>
    </source>
</evidence>
<dbReference type="Gene3D" id="1.20.120.1490">
    <property type="match status" value="1"/>
</dbReference>
<accession>A0A520S3Q8</accession>
<comment type="caution">
    <text evidence="5">The sequence shown here is derived from an EMBL/GenBank/DDBJ whole genome shotgun (WGS) entry which is preliminary data.</text>
</comment>
<sequence>MNNSRWVIFSLVLSLGFNLLLLGVLIGSFISKKPNTKPLPTSLGWMIHHLDSASLESIQPQMEAHARKVAPIRKEMRKTQQEFSRLLGQANPNDKALTNTLSQLRNHSDEYQREMHYMILELIPRLNKDQRRKIIKMLRRPPRVNVKHGDR</sequence>
<evidence type="ECO:0000256" key="2">
    <source>
        <dbReference type="ARBA" id="ARBA00044983"/>
    </source>
</evidence>
<proteinExistence type="inferred from homology"/>
<gene>
    <name evidence="5" type="ORF">EVA68_02530</name>
</gene>
<protein>
    <recommendedName>
        <fullName evidence="2">Signaling pathway modulator ZraP</fullName>
    </recommendedName>
    <alternativeName>
        <fullName evidence="3">Zinc resistance-associated protein</fullName>
    </alternativeName>
</protein>
<keyword evidence="4" id="KW-1133">Transmembrane helix</keyword>
<dbReference type="InterPro" id="IPR025961">
    <property type="entry name" value="Metal_resist"/>
</dbReference>
<keyword evidence="4" id="KW-0812">Transmembrane</keyword>
<reference evidence="5 6" key="1">
    <citation type="submission" date="2019-02" db="EMBL/GenBank/DDBJ databases">
        <title>Prokaryotic population dynamics and viral predation in marine succession experiment using metagenomics: the confinement effect.</title>
        <authorList>
            <person name="Haro-Moreno J.M."/>
            <person name="Rodriguez-Valera F."/>
            <person name="Lopez-Perez M."/>
        </authorList>
    </citation>
    <scope>NUCLEOTIDE SEQUENCE [LARGE SCALE GENOMIC DNA]</scope>
    <source>
        <strain evidence="5">MED-G157</strain>
    </source>
</reference>
<keyword evidence="4" id="KW-0472">Membrane</keyword>
<name>A0A520S3Q8_9GAMM</name>
<evidence type="ECO:0000313" key="5">
    <source>
        <dbReference type="EMBL" id="RZO77108.1"/>
    </source>
</evidence>
<comment type="similarity">
    <text evidence="1">Belongs to the ZraP family.</text>
</comment>
<dbReference type="Pfam" id="PF13801">
    <property type="entry name" value="Metal_resist"/>
    <property type="match status" value="1"/>
</dbReference>
<evidence type="ECO:0000313" key="6">
    <source>
        <dbReference type="Proteomes" id="UP000316199"/>
    </source>
</evidence>
<dbReference type="Proteomes" id="UP000316199">
    <property type="component" value="Unassembled WGS sequence"/>
</dbReference>